<proteinExistence type="predicted"/>
<dbReference type="GO" id="GO:0046872">
    <property type="term" value="F:metal ion binding"/>
    <property type="evidence" value="ECO:0007669"/>
    <property type="project" value="InterPro"/>
</dbReference>
<protein>
    <submittedName>
        <fullName evidence="2">Heavy metal-associated isoprenylated plant protein 25</fullName>
    </submittedName>
</protein>
<dbReference type="CDD" id="cd00371">
    <property type="entry name" value="HMA"/>
    <property type="match status" value="1"/>
</dbReference>
<gene>
    <name evidence="2" type="ORF">Cni_G02705</name>
</gene>
<sequence length="89" mass="10387">MSIKFYRMIMRMNIDCNGCVRKIRRALLEMQELENHSIDKKQCSVTVFGSFIPQDIAIRLRKKTNRRVEILDIKEEEIVDDGGIATRSA</sequence>
<dbReference type="Gene3D" id="3.30.70.100">
    <property type="match status" value="1"/>
</dbReference>
<dbReference type="EMBL" id="CP136890">
    <property type="protein sequence ID" value="WOK94004.1"/>
    <property type="molecule type" value="Genomic_DNA"/>
</dbReference>
<name>A0AAQ3JS12_9LILI</name>
<evidence type="ECO:0000313" key="3">
    <source>
        <dbReference type="Proteomes" id="UP001327560"/>
    </source>
</evidence>
<reference evidence="2 3" key="1">
    <citation type="submission" date="2023-10" db="EMBL/GenBank/DDBJ databases">
        <title>Chromosome-scale genome assembly provides insights into flower coloration mechanisms of Canna indica.</title>
        <authorList>
            <person name="Li C."/>
        </authorList>
    </citation>
    <scope>NUCLEOTIDE SEQUENCE [LARGE SCALE GENOMIC DNA]</scope>
    <source>
        <tissue evidence="2">Flower</tissue>
    </source>
</reference>
<dbReference type="PANTHER" id="PTHR47294:SF3">
    <property type="entry name" value="OS08G0431150 PROTEIN"/>
    <property type="match status" value="1"/>
</dbReference>
<dbReference type="Proteomes" id="UP001327560">
    <property type="component" value="Chromosome 1"/>
</dbReference>
<dbReference type="AlphaFoldDB" id="A0AAQ3JS12"/>
<evidence type="ECO:0000259" key="1">
    <source>
        <dbReference type="Pfam" id="PF00403"/>
    </source>
</evidence>
<dbReference type="PANTHER" id="PTHR47294">
    <property type="entry name" value="OS08G0431150 PROTEIN"/>
    <property type="match status" value="1"/>
</dbReference>
<dbReference type="SUPFAM" id="SSF55008">
    <property type="entry name" value="HMA, heavy metal-associated domain"/>
    <property type="match status" value="1"/>
</dbReference>
<accession>A0AAQ3JS12</accession>
<dbReference type="InterPro" id="IPR036163">
    <property type="entry name" value="HMA_dom_sf"/>
</dbReference>
<organism evidence="2 3">
    <name type="scientific">Canna indica</name>
    <name type="common">Indian-shot</name>
    <dbReference type="NCBI Taxonomy" id="4628"/>
    <lineage>
        <taxon>Eukaryota</taxon>
        <taxon>Viridiplantae</taxon>
        <taxon>Streptophyta</taxon>
        <taxon>Embryophyta</taxon>
        <taxon>Tracheophyta</taxon>
        <taxon>Spermatophyta</taxon>
        <taxon>Magnoliopsida</taxon>
        <taxon>Liliopsida</taxon>
        <taxon>Zingiberales</taxon>
        <taxon>Cannaceae</taxon>
        <taxon>Canna</taxon>
    </lineage>
</organism>
<dbReference type="InterPro" id="IPR006121">
    <property type="entry name" value="HMA_dom"/>
</dbReference>
<feature type="domain" description="HMA" evidence="1">
    <location>
        <begin position="12"/>
        <end position="50"/>
    </location>
</feature>
<keyword evidence="3" id="KW-1185">Reference proteome</keyword>
<dbReference type="Pfam" id="PF00403">
    <property type="entry name" value="HMA"/>
    <property type="match status" value="1"/>
</dbReference>
<evidence type="ECO:0000313" key="2">
    <source>
        <dbReference type="EMBL" id="WOK94004.1"/>
    </source>
</evidence>